<reference evidence="1 2" key="1">
    <citation type="submission" date="2015-09" db="EMBL/GenBank/DDBJ databases">
        <title>Atta colombica WGS genome.</title>
        <authorList>
            <person name="Nygaard S."/>
            <person name="Hu H."/>
            <person name="Boomsma J."/>
            <person name="Zhang G."/>
        </authorList>
    </citation>
    <scope>NUCLEOTIDE SEQUENCE [LARGE SCALE GENOMIC DNA]</scope>
    <source>
        <strain evidence="1">Treedump-2</strain>
        <tissue evidence="1">Whole body</tissue>
    </source>
</reference>
<dbReference type="Proteomes" id="UP000078540">
    <property type="component" value="Unassembled WGS sequence"/>
</dbReference>
<proteinExistence type="predicted"/>
<sequence length="100" mass="11654">MQRPCKNEGAPAIKSREFSQARFALRKVHLANIDRNNLRFTSLHFSRTRCIPVVNGETDARERTENKIKSPLLSERPRMYAVGRGNLVSSRERLLVTRFW</sequence>
<protein>
    <submittedName>
        <fullName evidence="1">Uncharacterized protein</fullName>
    </submittedName>
</protein>
<dbReference type="EMBL" id="KQ976450">
    <property type="protein sequence ID" value="KYM85679.1"/>
    <property type="molecule type" value="Genomic_DNA"/>
</dbReference>
<evidence type="ECO:0000313" key="2">
    <source>
        <dbReference type="Proteomes" id="UP000078540"/>
    </source>
</evidence>
<organism evidence="1 2">
    <name type="scientific">Atta colombica</name>
    <dbReference type="NCBI Taxonomy" id="520822"/>
    <lineage>
        <taxon>Eukaryota</taxon>
        <taxon>Metazoa</taxon>
        <taxon>Ecdysozoa</taxon>
        <taxon>Arthropoda</taxon>
        <taxon>Hexapoda</taxon>
        <taxon>Insecta</taxon>
        <taxon>Pterygota</taxon>
        <taxon>Neoptera</taxon>
        <taxon>Endopterygota</taxon>
        <taxon>Hymenoptera</taxon>
        <taxon>Apocrita</taxon>
        <taxon>Aculeata</taxon>
        <taxon>Formicoidea</taxon>
        <taxon>Formicidae</taxon>
        <taxon>Myrmicinae</taxon>
        <taxon>Atta</taxon>
    </lineage>
</organism>
<gene>
    <name evidence="1" type="ORF">ALC53_04460</name>
</gene>
<name>A0A195BLN6_9HYME</name>
<keyword evidence="2" id="KW-1185">Reference proteome</keyword>
<accession>A0A195BLN6</accession>
<dbReference type="AlphaFoldDB" id="A0A195BLN6"/>
<evidence type="ECO:0000313" key="1">
    <source>
        <dbReference type="EMBL" id="KYM85679.1"/>
    </source>
</evidence>